<dbReference type="Gene3D" id="3.10.330.20">
    <property type="match status" value="1"/>
</dbReference>
<dbReference type="Pfam" id="PF14801">
    <property type="entry name" value="TrmI-like_N"/>
    <property type="match status" value="1"/>
</dbReference>
<reference evidence="1 2" key="1">
    <citation type="journal article" date="2011" name="Genome Res.">
        <title>Phylogeny-wide analysis of social amoeba genomes highlights ancient origins for complex intercellular communication.</title>
        <authorList>
            <person name="Heidel A.J."/>
            <person name="Lawal H.M."/>
            <person name="Felder M."/>
            <person name="Schilde C."/>
            <person name="Helps N.R."/>
            <person name="Tunggal B."/>
            <person name="Rivero F."/>
            <person name="John U."/>
            <person name="Schleicher M."/>
            <person name="Eichinger L."/>
            <person name="Platzer M."/>
            <person name="Noegel A.A."/>
            <person name="Schaap P."/>
            <person name="Gloeckner G."/>
        </authorList>
    </citation>
    <scope>NUCLEOTIDE SEQUENCE [LARGE SCALE GENOMIC DNA]</scope>
    <source>
        <strain evidence="2">ATCC 26659 / Pp 5 / PN500</strain>
    </source>
</reference>
<dbReference type="InterPro" id="IPR029063">
    <property type="entry name" value="SAM-dependent_MTases_sf"/>
</dbReference>
<comment type="caution">
    <text evidence="1">The sequence shown here is derived from an EMBL/GenBank/DDBJ whole genome shotgun (WGS) entry which is preliminary data.</text>
</comment>
<evidence type="ECO:0000313" key="1">
    <source>
        <dbReference type="EMBL" id="EFA76636.1"/>
    </source>
</evidence>
<proteinExistence type="predicted"/>
<dbReference type="SUPFAM" id="SSF53335">
    <property type="entry name" value="S-adenosyl-L-methionine-dependent methyltransferases"/>
    <property type="match status" value="1"/>
</dbReference>
<evidence type="ECO:0000313" key="2">
    <source>
        <dbReference type="Proteomes" id="UP000001396"/>
    </source>
</evidence>
<accession>D3BPL6</accession>
<dbReference type="EMBL" id="ADBJ01000045">
    <property type="protein sequence ID" value="EFA76636.1"/>
    <property type="molecule type" value="Genomic_DNA"/>
</dbReference>
<keyword evidence="2" id="KW-1185">Reference proteome</keyword>
<dbReference type="STRING" id="670386.D3BPL6"/>
<dbReference type="InParanoid" id="D3BPL6"/>
<gene>
    <name evidence="1" type="ORF">PPL_09941</name>
</gene>
<dbReference type="GeneID" id="31365413"/>
<dbReference type="RefSeq" id="XP_020428768.1">
    <property type="nucleotide sequence ID" value="XM_020580728.1"/>
</dbReference>
<protein>
    <submittedName>
        <fullName evidence="1">Uncharacterized protein</fullName>
    </submittedName>
</protein>
<name>D3BPL6_HETP5</name>
<sequence>MFKAKKLIEEGDRVVVYFNREKMALVTIKTGSTYNSKFGSFLHKRLIGCEYGAKVCLSLRA</sequence>
<dbReference type="Proteomes" id="UP000001396">
    <property type="component" value="Unassembled WGS sequence"/>
</dbReference>
<organism evidence="1 2">
    <name type="scientific">Heterostelium pallidum (strain ATCC 26659 / Pp 5 / PN500)</name>
    <name type="common">Cellular slime mold</name>
    <name type="synonym">Polysphondylium pallidum</name>
    <dbReference type="NCBI Taxonomy" id="670386"/>
    <lineage>
        <taxon>Eukaryota</taxon>
        <taxon>Amoebozoa</taxon>
        <taxon>Evosea</taxon>
        <taxon>Eumycetozoa</taxon>
        <taxon>Dictyostelia</taxon>
        <taxon>Acytosteliales</taxon>
        <taxon>Acytosteliaceae</taxon>
        <taxon>Heterostelium</taxon>
    </lineage>
</organism>
<dbReference type="AlphaFoldDB" id="D3BPL6"/>